<evidence type="ECO:0008006" key="4">
    <source>
        <dbReference type="Google" id="ProtNLM"/>
    </source>
</evidence>
<sequence length="482" mass="54439">MQETGESGAQLLPLTYGVELEYLFVVDKKKVVNDQKYHFLLPKHFVLDKDDQVGNAHDFDPKGAEHRGLCQAAMLLRRSRVDLAMKLFPKNDDSIFSRWSLTTESAVVHPGGSKEKAALATQMNVAPGSLKQCELTGIELISPILLAPDMRAQQYLSGGSFDELDHVLMATNQKGLPCTFIAGPKTTSVHVHVGLQPDRDGVPRDIPLDVCQHLAWLIVAFEDLITLLHHPERHAYVGTKSYSMCKSSRHAMGDIIGHTCDKVPAFDPWKAFDSIFRAESHLELRKVMGNDPSWGSRYTTVNFLHIAASPGYGDEIKTIEFRQHCGTGNAIEIKEWVYFLSSLFHAAERKANESIEFDSYELDNYLVAWPDIERAKYDSIFSIPKRTMRELFDLMELPVARREYWYERAKFFRSEKFAHYYAGNTCEPECTGTMPRDAQGWAEDEVIEQPWGPPRRPPSPITDTSSWSETSNTTPSSDGQSC</sequence>
<feature type="region of interest" description="Disordered" evidence="1">
    <location>
        <begin position="441"/>
        <end position="482"/>
    </location>
</feature>
<gene>
    <name evidence="2" type="ORF">LTR84_000258</name>
</gene>
<reference evidence="2 3" key="1">
    <citation type="submission" date="2023-08" db="EMBL/GenBank/DDBJ databases">
        <title>Black Yeasts Isolated from many extreme environments.</title>
        <authorList>
            <person name="Coleine C."/>
            <person name="Stajich J.E."/>
            <person name="Selbmann L."/>
        </authorList>
    </citation>
    <scope>NUCLEOTIDE SEQUENCE [LARGE SCALE GENOMIC DNA]</scope>
    <source>
        <strain evidence="2 3">CCFEE 5792</strain>
    </source>
</reference>
<accession>A0AAV9NU23</accession>
<dbReference type="RefSeq" id="XP_064711749.1">
    <property type="nucleotide sequence ID" value="XM_064843889.1"/>
</dbReference>
<feature type="compositionally biased region" description="Pro residues" evidence="1">
    <location>
        <begin position="451"/>
        <end position="460"/>
    </location>
</feature>
<evidence type="ECO:0000256" key="1">
    <source>
        <dbReference type="SAM" id="MobiDB-lite"/>
    </source>
</evidence>
<dbReference type="PANTHER" id="PTHR36847:SF1">
    <property type="entry name" value="AMIDOLIGASE ENZYME"/>
    <property type="match status" value="1"/>
</dbReference>
<comment type="caution">
    <text evidence="2">The sequence shown here is derived from an EMBL/GenBank/DDBJ whole genome shotgun (WGS) entry which is preliminary data.</text>
</comment>
<dbReference type="Proteomes" id="UP001358417">
    <property type="component" value="Unassembled WGS sequence"/>
</dbReference>
<dbReference type="PANTHER" id="PTHR36847">
    <property type="entry name" value="AMIDOLIGASE ENZYME"/>
    <property type="match status" value="1"/>
</dbReference>
<evidence type="ECO:0000313" key="3">
    <source>
        <dbReference type="Proteomes" id="UP001358417"/>
    </source>
</evidence>
<dbReference type="EMBL" id="JAVRRD010000001">
    <property type="protein sequence ID" value="KAK5064425.1"/>
    <property type="molecule type" value="Genomic_DNA"/>
</dbReference>
<dbReference type="AlphaFoldDB" id="A0AAV9NU23"/>
<proteinExistence type="predicted"/>
<protein>
    <recommendedName>
        <fullName evidence="4">GS catalytic domain-containing protein</fullName>
    </recommendedName>
</protein>
<organism evidence="2 3">
    <name type="scientific">Exophiala bonariae</name>
    <dbReference type="NCBI Taxonomy" id="1690606"/>
    <lineage>
        <taxon>Eukaryota</taxon>
        <taxon>Fungi</taxon>
        <taxon>Dikarya</taxon>
        <taxon>Ascomycota</taxon>
        <taxon>Pezizomycotina</taxon>
        <taxon>Eurotiomycetes</taxon>
        <taxon>Chaetothyriomycetidae</taxon>
        <taxon>Chaetothyriales</taxon>
        <taxon>Herpotrichiellaceae</taxon>
        <taxon>Exophiala</taxon>
    </lineage>
</organism>
<keyword evidence="3" id="KW-1185">Reference proteome</keyword>
<feature type="compositionally biased region" description="Polar residues" evidence="1">
    <location>
        <begin position="461"/>
        <end position="482"/>
    </location>
</feature>
<name>A0AAV9NU23_9EURO</name>
<dbReference type="GeneID" id="89968480"/>
<evidence type="ECO:0000313" key="2">
    <source>
        <dbReference type="EMBL" id="KAK5064425.1"/>
    </source>
</evidence>